<comment type="subcellular location">
    <subcellularLocation>
        <location evidence="1">Secreted</location>
    </subcellularLocation>
</comment>
<evidence type="ECO:0000256" key="7">
    <source>
        <dbReference type="SAM" id="SignalP"/>
    </source>
</evidence>
<name>A0A553Q2S3_9TELE</name>
<evidence type="ECO:0000313" key="10">
    <source>
        <dbReference type="Proteomes" id="UP000316079"/>
    </source>
</evidence>
<organism evidence="9 10">
    <name type="scientific">Danionella cerebrum</name>
    <dbReference type="NCBI Taxonomy" id="2873325"/>
    <lineage>
        <taxon>Eukaryota</taxon>
        <taxon>Metazoa</taxon>
        <taxon>Chordata</taxon>
        <taxon>Craniata</taxon>
        <taxon>Vertebrata</taxon>
        <taxon>Euteleostomi</taxon>
        <taxon>Actinopterygii</taxon>
        <taxon>Neopterygii</taxon>
        <taxon>Teleostei</taxon>
        <taxon>Ostariophysi</taxon>
        <taxon>Cypriniformes</taxon>
        <taxon>Danionidae</taxon>
        <taxon>Danioninae</taxon>
        <taxon>Danionella</taxon>
    </lineage>
</organism>
<feature type="chain" id="PRO_5021977180" description="Insulin-like domain-containing protein" evidence="7">
    <location>
        <begin position="21"/>
        <end position="203"/>
    </location>
</feature>
<sequence>MSGVCPLLLLLLLSASVCKCVSPDLPRDFGVKLCGREFIRAVIFTCGGSRWRRENSPAEGAEWLDQALSSEDGTPLTQVSSLVPLMDTLGSRSQMRMRRVSPQEPQFQVEDLEPHVAPVDPEWRRRWAGFSRVLSLLSSRPAEYEGVTSPSDVPSTFPGITGVVPRLRRLATPLWRHSRSISGGLAGMCCSQGCTKHDIGRLC</sequence>
<keyword evidence="7" id="KW-0732">Signal</keyword>
<keyword evidence="5" id="KW-0372">Hormone</keyword>
<evidence type="ECO:0000313" key="9">
    <source>
        <dbReference type="EMBL" id="TRY84232.1"/>
    </source>
</evidence>
<evidence type="ECO:0000256" key="5">
    <source>
        <dbReference type="ARBA" id="ARBA00022702"/>
    </source>
</evidence>
<dbReference type="SUPFAM" id="SSF56994">
    <property type="entry name" value="Insulin-like"/>
    <property type="match status" value="1"/>
</dbReference>
<comment type="caution">
    <text evidence="9">The sequence shown here is derived from an EMBL/GenBank/DDBJ whole genome shotgun (WGS) entry which is preliminary data.</text>
</comment>
<keyword evidence="6" id="KW-1015">Disulfide bond</keyword>
<dbReference type="Proteomes" id="UP000316079">
    <property type="component" value="Unassembled WGS sequence"/>
</dbReference>
<evidence type="ECO:0000256" key="6">
    <source>
        <dbReference type="ARBA" id="ARBA00023157"/>
    </source>
</evidence>
<feature type="signal peptide" evidence="7">
    <location>
        <begin position="1"/>
        <end position="20"/>
    </location>
</feature>
<dbReference type="GO" id="GO:0001664">
    <property type="term" value="F:G protein-coupled receptor binding"/>
    <property type="evidence" value="ECO:0007669"/>
    <property type="project" value="TreeGrafter"/>
</dbReference>
<feature type="domain" description="Insulin-like" evidence="8">
    <location>
        <begin position="31"/>
        <end position="203"/>
    </location>
</feature>
<keyword evidence="4" id="KW-0964">Secreted</keyword>
<evidence type="ECO:0000259" key="8">
    <source>
        <dbReference type="SMART" id="SM00078"/>
    </source>
</evidence>
<protein>
    <recommendedName>
        <fullName evidence="8">Insulin-like domain-containing protein</fullName>
    </recommendedName>
</protein>
<dbReference type="OrthoDB" id="8784777at2759"/>
<dbReference type="InterPro" id="IPR051777">
    <property type="entry name" value="Insulin-like_neuro_ligands"/>
</dbReference>
<evidence type="ECO:0000256" key="1">
    <source>
        <dbReference type="ARBA" id="ARBA00004613"/>
    </source>
</evidence>
<dbReference type="EMBL" id="SRMA01026422">
    <property type="protein sequence ID" value="TRY84232.1"/>
    <property type="molecule type" value="Genomic_DNA"/>
</dbReference>
<dbReference type="GO" id="GO:0005179">
    <property type="term" value="F:hormone activity"/>
    <property type="evidence" value="ECO:0007669"/>
    <property type="project" value="UniProtKB-KW"/>
</dbReference>
<dbReference type="PRINTS" id="PR00276">
    <property type="entry name" value="INSULINFAMLY"/>
</dbReference>
<evidence type="ECO:0000256" key="3">
    <source>
        <dbReference type="ARBA" id="ARBA00011207"/>
    </source>
</evidence>
<dbReference type="PANTHER" id="PTHR20968:SF4">
    <property type="entry name" value="RELAXIN 3"/>
    <property type="match status" value="1"/>
</dbReference>
<keyword evidence="10" id="KW-1185">Reference proteome</keyword>
<dbReference type="InterPro" id="IPR022352">
    <property type="entry name" value="Ins/IGF/rlx"/>
</dbReference>
<dbReference type="CDD" id="cd04365">
    <property type="entry name" value="IlGF_relaxin_like"/>
    <property type="match status" value="1"/>
</dbReference>
<dbReference type="InterPro" id="IPR022353">
    <property type="entry name" value="Insulin_CS"/>
</dbReference>
<dbReference type="AlphaFoldDB" id="A0A553Q2S3"/>
<dbReference type="STRING" id="623744.A0A553Q2S3"/>
<comment type="subunit">
    <text evidence="3">Heterodimer of a B chain and an A chain linked by two disulfide bonds.</text>
</comment>
<dbReference type="InterPro" id="IPR016179">
    <property type="entry name" value="Insulin-like"/>
</dbReference>
<reference evidence="9 10" key="1">
    <citation type="journal article" date="2019" name="Sci. Data">
        <title>Hybrid genome assembly and annotation of Danionella translucida.</title>
        <authorList>
            <person name="Kadobianskyi M."/>
            <person name="Schulze L."/>
            <person name="Schuelke M."/>
            <person name="Judkewitz B."/>
        </authorList>
    </citation>
    <scope>NUCLEOTIDE SEQUENCE [LARGE SCALE GENOMIC DNA]</scope>
    <source>
        <strain evidence="9 10">Bolton</strain>
    </source>
</reference>
<evidence type="ECO:0000256" key="2">
    <source>
        <dbReference type="ARBA" id="ARBA00009034"/>
    </source>
</evidence>
<gene>
    <name evidence="9" type="ORF">DNTS_026648</name>
</gene>
<accession>A0A553Q2S3</accession>
<dbReference type="InterPro" id="IPR036438">
    <property type="entry name" value="Insulin-like_sf"/>
</dbReference>
<dbReference type="PROSITE" id="PS00262">
    <property type="entry name" value="INSULIN"/>
    <property type="match status" value="1"/>
</dbReference>
<proteinExistence type="inferred from homology"/>
<evidence type="ECO:0000256" key="4">
    <source>
        <dbReference type="ARBA" id="ARBA00022525"/>
    </source>
</evidence>
<dbReference type="SMART" id="SM00078">
    <property type="entry name" value="IlGF"/>
    <property type="match status" value="1"/>
</dbReference>
<comment type="similarity">
    <text evidence="2">Belongs to the insulin family.</text>
</comment>
<dbReference type="GO" id="GO:0005576">
    <property type="term" value="C:extracellular region"/>
    <property type="evidence" value="ECO:0007669"/>
    <property type="project" value="UniProtKB-SubCell"/>
</dbReference>
<dbReference type="PANTHER" id="PTHR20968">
    <property type="entry name" value="ILGF DOMAIN-CONTAINING PROTEIN"/>
    <property type="match status" value="1"/>
</dbReference>